<sequence length="57" mass="5885">MARTEESNGSNDAAIQLARQIDTAQVAEIAIMEDLLGRAAGSAARCAPGARATIRLS</sequence>
<dbReference type="InterPro" id="IPR012347">
    <property type="entry name" value="Ferritin-like"/>
</dbReference>
<evidence type="ECO:0008006" key="3">
    <source>
        <dbReference type="Google" id="ProtNLM"/>
    </source>
</evidence>
<dbReference type="Gene3D" id="1.20.1260.10">
    <property type="match status" value="1"/>
</dbReference>
<dbReference type="Proteomes" id="UP001499979">
    <property type="component" value="Unassembled WGS sequence"/>
</dbReference>
<keyword evidence="2" id="KW-1185">Reference proteome</keyword>
<reference evidence="2" key="1">
    <citation type="journal article" date="2019" name="Int. J. Syst. Evol. Microbiol.">
        <title>The Global Catalogue of Microorganisms (GCM) 10K type strain sequencing project: providing services to taxonomists for standard genome sequencing and annotation.</title>
        <authorList>
            <consortium name="The Broad Institute Genomics Platform"/>
            <consortium name="The Broad Institute Genome Sequencing Center for Infectious Disease"/>
            <person name="Wu L."/>
            <person name="Ma J."/>
        </authorList>
    </citation>
    <scope>NUCLEOTIDE SEQUENCE [LARGE SCALE GENOMIC DNA]</scope>
    <source>
        <strain evidence="2">JCM 11813</strain>
    </source>
</reference>
<gene>
    <name evidence="1" type="ORF">GCM10009606_07350</name>
</gene>
<comment type="caution">
    <text evidence="1">The sequence shown here is derived from an EMBL/GenBank/DDBJ whole genome shotgun (WGS) entry which is preliminary data.</text>
</comment>
<evidence type="ECO:0000313" key="1">
    <source>
        <dbReference type="EMBL" id="GAA1129990.1"/>
    </source>
</evidence>
<organism evidence="1 2">
    <name type="scientific">Nocardioides aquiterrae</name>
    <dbReference type="NCBI Taxonomy" id="203799"/>
    <lineage>
        <taxon>Bacteria</taxon>
        <taxon>Bacillati</taxon>
        <taxon>Actinomycetota</taxon>
        <taxon>Actinomycetes</taxon>
        <taxon>Propionibacteriales</taxon>
        <taxon>Nocardioidaceae</taxon>
        <taxon>Nocardioides</taxon>
    </lineage>
</organism>
<accession>A0ABP4EWL7</accession>
<protein>
    <recommendedName>
        <fullName evidence="3">DUF305 domain-containing protein</fullName>
    </recommendedName>
</protein>
<name>A0ABP4EWL7_9ACTN</name>
<evidence type="ECO:0000313" key="2">
    <source>
        <dbReference type="Proteomes" id="UP001499979"/>
    </source>
</evidence>
<dbReference type="EMBL" id="BAAAJE010000002">
    <property type="protein sequence ID" value="GAA1129990.1"/>
    <property type="molecule type" value="Genomic_DNA"/>
</dbReference>
<proteinExistence type="predicted"/>